<keyword evidence="2" id="KW-1185">Reference proteome</keyword>
<evidence type="ECO:0000313" key="2">
    <source>
        <dbReference type="Proteomes" id="UP001143981"/>
    </source>
</evidence>
<dbReference type="OrthoDB" id="1302170at2759"/>
<name>A0A9W7YA37_9FUNG</name>
<gene>
    <name evidence="1" type="ORF">LPJ61_003673</name>
</gene>
<sequence length="204" mass="22867">MGAAQSWAAQQLREDGSLHLPAEAIYKLFQEDHRGIDDELKAEAEIATFKQTSSVEAYTKVFTLLIARLLQLSEYDKCVRYMTGLKALILREIQKLSPATLNDAKCLAGIQDRDYTNAAAMRNAWSPNDMDIDIVHQPFVMYPGYPVPQYTQAAPKNPTVIRINEMNAQDNTRMFLFWVSMNGIPLTALFNSGCTGMIISNNIA</sequence>
<protein>
    <recommendedName>
        <fullName evidence="3">Retrotransposon gag domain-containing protein</fullName>
    </recommendedName>
</protein>
<organism evidence="1 2">
    <name type="scientific">Coemansia biformis</name>
    <dbReference type="NCBI Taxonomy" id="1286918"/>
    <lineage>
        <taxon>Eukaryota</taxon>
        <taxon>Fungi</taxon>
        <taxon>Fungi incertae sedis</taxon>
        <taxon>Zoopagomycota</taxon>
        <taxon>Kickxellomycotina</taxon>
        <taxon>Kickxellomycetes</taxon>
        <taxon>Kickxellales</taxon>
        <taxon>Kickxellaceae</taxon>
        <taxon>Coemansia</taxon>
    </lineage>
</organism>
<dbReference type="EMBL" id="JANBOI010000668">
    <property type="protein sequence ID" value="KAJ1729135.1"/>
    <property type="molecule type" value="Genomic_DNA"/>
</dbReference>
<dbReference type="Proteomes" id="UP001143981">
    <property type="component" value="Unassembled WGS sequence"/>
</dbReference>
<evidence type="ECO:0008006" key="3">
    <source>
        <dbReference type="Google" id="ProtNLM"/>
    </source>
</evidence>
<proteinExistence type="predicted"/>
<comment type="caution">
    <text evidence="1">The sequence shown here is derived from an EMBL/GenBank/DDBJ whole genome shotgun (WGS) entry which is preliminary data.</text>
</comment>
<evidence type="ECO:0000313" key="1">
    <source>
        <dbReference type="EMBL" id="KAJ1729135.1"/>
    </source>
</evidence>
<accession>A0A9W7YA37</accession>
<reference evidence="1" key="1">
    <citation type="submission" date="2022-07" db="EMBL/GenBank/DDBJ databases">
        <title>Phylogenomic reconstructions and comparative analyses of Kickxellomycotina fungi.</title>
        <authorList>
            <person name="Reynolds N.K."/>
            <person name="Stajich J.E."/>
            <person name="Barry K."/>
            <person name="Grigoriev I.V."/>
            <person name="Crous P."/>
            <person name="Smith M.E."/>
        </authorList>
    </citation>
    <scope>NUCLEOTIDE SEQUENCE</scope>
    <source>
        <strain evidence="1">BCRC 34381</strain>
    </source>
</reference>
<dbReference type="AlphaFoldDB" id="A0A9W7YA37"/>